<proteinExistence type="predicted"/>
<dbReference type="EMBL" id="MU006701">
    <property type="protein sequence ID" value="KAF2633666.1"/>
    <property type="molecule type" value="Genomic_DNA"/>
</dbReference>
<gene>
    <name evidence="1" type="ORF">BU25DRAFT_327655</name>
</gene>
<evidence type="ECO:0000313" key="2">
    <source>
        <dbReference type="Proteomes" id="UP000799754"/>
    </source>
</evidence>
<protein>
    <submittedName>
        <fullName evidence="1">Uncharacterized protein</fullName>
    </submittedName>
</protein>
<evidence type="ECO:0000313" key="1">
    <source>
        <dbReference type="EMBL" id="KAF2633666.1"/>
    </source>
</evidence>
<reference evidence="1" key="1">
    <citation type="journal article" date="2020" name="Stud. Mycol.">
        <title>101 Dothideomycetes genomes: a test case for predicting lifestyles and emergence of pathogens.</title>
        <authorList>
            <person name="Haridas S."/>
            <person name="Albert R."/>
            <person name="Binder M."/>
            <person name="Bloem J."/>
            <person name="Labutti K."/>
            <person name="Salamov A."/>
            <person name="Andreopoulos B."/>
            <person name="Baker S."/>
            <person name="Barry K."/>
            <person name="Bills G."/>
            <person name="Bluhm B."/>
            <person name="Cannon C."/>
            <person name="Castanera R."/>
            <person name="Culley D."/>
            <person name="Daum C."/>
            <person name="Ezra D."/>
            <person name="Gonzalez J."/>
            <person name="Henrissat B."/>
            <person name="Kuo A."/>
            <person name="Liang C."/>
            <person name="Lipzen A."/>
            <person name="Lutzoni F."/>
            <person name="Magnuson J."/>
            <person name="Mondo S."/>
            <person name="Nolan M."/>
            <person name="Ohm R."/>
            <person name="Pangilinan J."/>
            <person name="Park H.-J."/>
            <person name="Ramirez L."/>
            <person name="Alfaro M."/>
            <person name="Sun H."/>
            <person name="Tritt A."/>
            <person name="Yoshinaga Y."/>
            <person name="Zwiers L.-H."/>
            <person name="Turgeon B."/>
            <person name="Goodwin S."/>
            <person name="Spatafora J."/>
            <person name="Crous P."/>
            <person name="Grigoriev I."/>
        </authorList>
    </citation>
    <scope>NUCLEOTIDE SEQUENCE</scope>
    <source>
        <strain evidence="1">CBS 525.71</strain>
    </source>
</reference>
<organism evidence="1 2">
    <name type="scientific">Macroventuria anomochaeta</name>
    <dbReference type="NCBI Taxonomy" id="301207"/>
    <lineage>
        <taxon>Eukaryota</taxon>
        <taxon>Fungi</taxon>
        <taxon>Dikarya</taxon>
        <taxon>Ascomycota</taxon>
        <taxon>Pezizomycotina</taxon>
        <taxon>Dothideomycetes</taxon>
        <taxon>Pleosporomycetidae</taxon>
        <taxon>Pleosporales</taxon>
        <taxon>Pleosporineae</taxon>
        <taxon>Didymellaceae</taxon>
        <taxon>Macroventuria</taxon>
    </lineage>
</organism>
<sequence length="62" mass="7256">MPHSISHSVFARTSLTICDNFIMALSYLDAKRMMSPEELIASASPWFLDAETVWWRKFWMDS</sequence>
<dbReference type="Proteomes" id="UP000799754">
    <property type="component" value="Unassembled WGS sequence"/>
</dbReference>
<keyword evidence="2" id="KW-1185">Reference proteome</keyword>
<accession>A0ACB6SH47</accession>
<comment type="caution">
    <text evidence="1">The sequence shown here is derived from an EMBL/GenBank/DDBJ whole genome shotgun (WGS) entry which is preliminary data.</text>
</comment>
<name>A0ACB6SH47_9PLEO</name>